<protein>
    <recommendedName>
        <fullName evidence="6">Zinc ribbon domain-containing protein</fullName>
    </recommendedName>
</protein>
<gene>
    <name evidence="2" type="ORF">CAFE_17080</name>
    <name evidence="3" type="ORF">HCR03_11500</name>
</gene>
<dbReference type="AlphaFoldDB" id="A0A6N8HYX2"/>
<evidence type="ECO:0000313" key="5">
    <source>
        <dbReference type="Proteomes" id="UP000515909"/>
    </source>
</evidence>
<evidence type="ECO:0000313" key="3">
    <source>
        <dbReference type="EMBL" id="QNK39378.1"/>
    </source>
</evidence>
<accession>A0A6N8HYX2</accession>
<reference evidence="2 4" key="1">
    <citation type="submission" date="2019-09" db="EMBL/GenBank/DDBJ databases">
        <title>Genome sequence of Clostridium sp. EA1.</title>
        <authorList>
            <person name="Poehlein A."/>
            <person name="Bengelsdorf F.R."/>
            <person name="Daniel R."/>
        </authorList>
    </citation>
    <scope>NUCLEOTIDE SEQUENCE [LARGE SCALE GENOMIC DNA]</scope>
    <source>
        <strain evidence="2 4">EA1</strain>
    </source>
</reference>
<organism evidence="2 4">
    <name type="scientific">Caproicibacter fermentans</name>
    <dbReference type="NCBI Taxonomy" id="2576756"/>
    <lineage>
        <taxon>Bacteria</taxon>
        <taxon>Bacillati</taxon>
        <taxon>Bacillota</taxon>
        <taxon>Clostridia</taxon>
        <taxon>Eubacteriales</taxon>
        <taxon>Acutalibacteraceae</taxon>
        <taxon>Caproicibacter</taxon>
    </lineage>
</organism>
<dbReference type="OrthoDB" id="2085419at2"/>
<accession>A0A7G8T6Y7</accession>
<keyword evidence="1" id="KW-1133">Transmembrane helix</keyword>
<dbReference type="RefSeq" id="WP_156990362.1">
    <property type="nucleotide sequence ID" value="NZ_CP060286.1"/>
</dbReference>
<sequence>MSSFLKTVGLLTLPASVVLLFFMTGNLNFFSVLCVFLLITLGLALVELGDLMERVSALESRLDPPPEKPEEDDIQKVVCPNCHKKYDLDSPKCPYCGTKNELW</sequence>
<evidence type="ECO:0000256" key="1">
    <source>
        <dbReference type="SAM" id="Phobius"/>
    </source>
</evidence>
<evidence type="ECO:0000313" key="2">
    <source>
        <dbReference type="EMBL" id="MVB11006.1"/>
    </source>
</evidence>
<dbReference type="EMBL" id="CP060286">
    <property type="protein sequence ID" value="QNK39378.1"/>
    <property type="molecule type" value="Genomic_DNA"/>
</dbReference>
<dbReference type="KEGG" id="cfem:HCR03_11500"/>
<reference evidence="3 5" key="2">
    <citation type="submission" date="2020-08" db="EMBL/GenBank/DDBJ databases">
        <title>The isolate Caproiciproducens sp. 7D4C2 produces n-caproate at mildly acidic conditions from hexoses: genome and rBOX comparison with related strains and chain-elongating bacteria.</title>
        <authorList>
            <person name="Esquivel-Elizondo S."/>
            <person name="Bagci C."/>
            <person name="Temovska M."/>
            <person name="Jeon B.S."/>
            <person name="Bessarab I."/>
            <person name="Williams R.B.H."/>
            <person name="Huson D.H."/>
            <person name="Angenent L.T."/>
        </authorList>
    </citation>
    <scope>NUCLEOTIDE SEQUENCE [LARGE SCALE GENOMIC DNA]</scope>
    <source>
        <strain evidence="3 5">7D4C2</strain>
    </source>
</reference>
<keyword evidence="1" id="KW-0472">Membrane</keyword>
<keyword evidence="1" id="KW-0812">Transmembrane</keyword>
<dbReference type="Proteomes" id="UP000515909">
    <property type="component" value="Chromosome"/>
</dbReference>
<dbReference type="Proteomes" id="UP000469440">
    <property type="component" value="Unassembled WGS sequence"/>
</dbReference>
<feature type="transmembrane region" description="Helical" evidence="1">
    <location>
        <begin position="29"/>
        <end position="46"/>
    </location>
</feature>
<proteinExistence type="predicted"/>
<dbReference type="EMBL" id="VWXL01000052">
    <property type="protein sequence ID" value="MVB11006.1"/>
    <property type="molecule type" value="Genomic_DNA"/>
</dbReference>
<feature type="transmembrane region" description="Helical" evidence="1">
    <location>
        <begin position="7"/>
        <end position="23"/>
    </location>
</feature>
<name>A0A6N8HYX2_9FIRM</name>
<evidence type="ECO:0000313" key="4">
    <source>
        <dbReference type="Proteomes" id="UP000469440"/>
    </source>
</evidence>
<evidence type="ECO:0008006" key="6">
    <source>
        <dbReference type="Google" id="ProtNLM"/>
    </source>
</evidence>
<keyword evidence="4" id="KW-1185">Reference proteome</keyword>